<comment type="caution">
    <text evidence="3">The sequence shown here is derived from an EMBL/GenBank/DDBJ whole genome shotgun (WGS) entry which is preliminary data.</text>
</comment>
<dbReference type="InterPro" id="IPR004104">
    <property type="entry name" value="Gfo/Idh/MocA-like_OxRdtase_C"/>
</dbReference>
<dbReference type="Proteomes" id="UP000054092">
    <property type="component" value="Unassembled WGS sequence"/>
</dbReference>
<organism evidence="3 4">
    <name type="scientific">Mesotoga prima</name>
    <dbReference type="NCBI Taxonomy" id="1184387"/>
    <lineage>
        <taxon>Bacteria</taxon>
        <taxon>Thermotogati</taxon>
        <taxon>Thermotogota</taxon>
        <taxon>Thermotogae</taxon>
        <taxon>Kosmotogales</taxon>
        <taxon>Kosmotogaceae</taxon>
        <taxon>Mesotoga</taxon>
    </lineage>
</organism>
<dbReference type="EMBL" id="LGGP01000169">
    <property type="protein sequence ID" value="KUK80351.1"/>
    <property type="molecule type" value="Genomic_DNA"/>
</dbReference>
<dbReference type="PANTHER" id="PTHR43377">
    <property type="entry name" value="BILIVERDIN REDUCTASE A"/>
    <property type="match status" value="1"/>
</dbReference>
<dbReference type="Pfam" id="PF02894">
    <property type="entry name" value="GFO_IDH_MocA_C"/>
    <property type="match status" value="1"/>
</dbReference>
<evidence type="ECO:0000313" key="4">
    <source>
        <dbReference type="Proteomes" id="UP000054092"/>
    </source>
</evidence>
<accession>A0A117M279</accession>
<feature type="domain" description="Gfo/Idh/MocA-like oxidoreductase N-terminal" evidence="1">
    <location>
        <begin position="1"/>
        <end position="114"/>
    </location>
</feature>
<dbReference type="InterPro" id="IPR000683">
    <property type="entry name" value="Gfo/Idh/MocA-like_OxRdtase_N"/>
</dbReference>
<dbReference type="InterPro" id="IPR036291">
    <property type="entry name" value="NAD(P)-bd_dom_sf"/>
</dbReference>
<dbReference type="Gene3D" id="3.40.50.720">
    <property type="entry name" value="NAD(P)-binding Rossmann-like Domain"/>
    <property type="match status" value="1"/>
</dbReference>
<reference evidence="4" key="1">
    <citation type="journal article" date="2015" name="MBio">
        <title>Genome-Resolved Metagenomic Analysis Reveals Roles for Candidate Phyla and Other Microbial Community Members in Biogeochemical Transformations in Oil Reservoirs.</title>
        <authorList>
            <person name="Hu P."/>
            <person name="Tom L."/>
            <person name="Singh A."/>
            <person name="Thomas B.C."/>
            <person name="Baker B.J."/>
            <person name="Piceno Y.M."/>
            <person name="Andersen G.L."/>
            <person name="Banfield J.F."/>
        </authorList>
    </citation>
    <scope>NUCLEOTIDE SEQUENCE [LARGE SCALE GENOMIC DNA]</scope>
</reference>
<evidence type="ECO:0000259" key="1">
    <source>
        <dbReference type="Pfam" id="PF01408"/>
    </source>
</evidence>
<proteinExistence type="predicted"/>
<dbReference type="Pfam" id="PF01408">
    <property type="entry name" value="GFO_IDH_MocA"/>
    <property type="match status" value="1"/>
</dbReference>
<dbReference type="Gene3D" id="3.30.360.10">
    <property type="entry name" value="Dihydrodipicolinate Reductase, domain 2"/>
    <property type="match status" value="1"/>
</dbReference>
<feature type="domain" description="Gfo/Idh/MocA-like oxidoreductase C-terminal" evidence="2">
    <location>
        <begin position="131"/>
        <end position="324"/>
    </location>
</feature>
<protein>
    <submittedName>
        <fullName evidence="3">Oxidoreductase domain protein</fullName>
    </submittedName>
</protein>
<name>A0A117M279_9BACT</name>
<dbReference type="AlphaFoldDB" id="A0A117M279"/>
<dbReference type="PANTHER" id="PTHR43377:SF2">
    <property type="entry name" value="BINDING ROSSMANN FOLD OXIDOREDUCTASE, PUTATIVE (AFU_ORTHOLOGUE AFUA_4G00560)-RELATED"/>
    <property type="match status" value="1"/>
</dbReference>
<dbReference type="InterPro" id="IPR051450">
    <property type="entry name" value="Gfo/Idh/MocA_Oxidoreductases"/>
</dbReference>
<dbReference type="PATRIC" id="fig|1184387.3.peg.1446"/>
<evidence type="ECO:0000259" key="2">
    <source>
        <dbReference type="Pfam" id="PF02894"/>
    </source>
</evidence>
<sequence>MIGAGNRGYFAYGEALRSVDGSRVVAVAEPDQLRRERFAKRHSIGTKDSVADWQVLLSRPKFADGVIIASPETEHVEPAIQALARGYFVLLEKPISVGLEGIKSLADLGADTSRLFVAHVLRYSSFFKRLKSLLDSDSVGMIQAVEYTEQVASYHFAHSYVRGNWRDSTRTGPSILSKSCHDMDILTWLLSSKALSVISKGGLKYFRKENAPENSAERCLDCPLNQTCPYSAVTQYLSDNVDWPVNTIGNDMSFESRREILRTSSYGRCVFRSDNNVADYQNVLISFDNGVDAFFSMNAFTSAKTRKILVSGSHGEITGDFERDSIEVKLFSGDHKTYLATHDGSRHGGGDSEIVKGFVRYLEGETGPLSTTFEDSLQSHLMCWAAEKSRLMGGTPVDPWSLINYEFSPVSSTKTSSKEGLLCSISITSSFICRILGRISSIVHPCWKLIFTTPFNLLSLR</sequence>
<gene>
    <name evidence="3" type="ORF">XD94_1030</name>
</gene>
<evidence type="ECO:0000313" key="3">
    <source>
        <dbReference type="EMBL" id="KUK80351.1"/>
    </source>
</evidence>
<dbReference type="SUPFAM" id="SSF51735">
    <property type="entry name" value="NAD(P)-binding Rossmann-fold domains"/>
    <property type="match status" value="1"/>
</dbReference>
<dbReference type="SUPFAM" id="SSF55347">
    <property type="entry name" value="Glyceraldehyde-3-phosphate dehydrogenase-like, C-terminal domain"/>
    <property type="match status" value="1"/>
</dbReference>
<dbReference type="GO" id="GO:0000166">
    <property type="term" value="F:nucleotide binding"/>
    <property type="evidence" value="ECO:0007669"/>
    <property type="project" value="InterPro"/>
</dbReference>